<sequence length="133" mass="15167">MSSHRLNYYRNMFLSAAIFNFFAGSTLLFMFSEFYVFIGGENIQPSALFDAFRILVALLVLLFGFVYLYISQNIQTEYSRALSTVSLIGKLVFFGVFSTFAFADQLPMGLAGLVFLDLVYSLLFLEYVRYVKG</sequence>
<name>A0ABY9TE66_9GAMM</name>
<keyword evidence="3" id="KW-1185">Reference proteome</keyword>
<evidence type="ECO:0000256" key="1">
    <source>
        <dbReference type="SAM" id="Phobius"/>
    </source>
</evidence>
<keyword evidence="1" id="KW-1133">Transmembrane helix</keyword>
<organism evidence="2 3">
    <name type="scientific">Thalassotalea nanhaiensis</name>
    <dbReference type="NCBI Taxonomy" id="3065648"/>
    <lineage>
        <taxon>Bacteria</taxon>
        <taxon>Pseudomonadati</taxon>
        <taxon>Pseudomonadota</taxon>
        <taxon>Gammaproteobacteria</taxon>
        <taxon>Alteromonadales</taxon>
        <taxon>Colwelliaceae</taxon>
        <taxon>Thalassotalea</taxon>
    </lineage>
</organism>
<keyword evidence="1" id="KW-0812">Transmembrane</keyword>
<evidence type="ECO:0000313" key="2">
    <source>
        <dbReference type="EMBL" id="WNC67097.1"/>
    </source>
</evidence>
<feature type="transmembrane region" description="Helical" evidence="1">
    <location>
        <begin position="51"/>
        <end position="70"/>
    </location>
</feature>
<dbReference type="Proteomes" id="UP001248581">
    <property type="component" value="Chromosome"/>
</dbReference>
<feature type="transmembrane region" description="Helical" evidence="1">
    <location>
        <begin position="109"/>
        <end position="128"/>
    </location>
</feature>
<feature type="transmembrane region" description="Helical" evidence="1">
    <location>
        <begin position="82"/>
        <end position="103"/>
    </location>
</feature>
<gene>
    <name evidence="2" type="ORF">RI845_11235</name>
</gene>
<evidence type="ECO:0000313" key="3">
    <source>
        <dbReference type="Proteomes" id="UP001248581"/>
    </source>
</evidence>
<feature type="transmembrane region" description="Helical" evidence="1">
    <location>
        <begin position="12"/>
        <end position="31"/>
    </location>
</feature>
<protein>
    <submittedName>
        <fullName evidence="2">Uncharacterized protein</fullName>
    </submittedName>
</protein>
<dbReference type="RefSeq" id="WP_348386261.1">
    <property type="nucleotide sequence ID" value="NZ_CP134146.1"/>
</dbReference>
<proteinExistence type="predicted"/>
<reference evidence="3" key="1">
    <citation type="submission" date="2023-09" db="EMBL/GenBank/DDBJ databases">
        <authorList>
            <person name="Li S."/>
            <person name="Li X."/>
            <person name="Zhang C."/>
            <person name="Zhao Z."/>
        </authorList>
    </citation>
    <scope>NUCLEOTIDE SEQUENCE [LARGE SCALE GENOMIC DNA]</scope>
    <source>
        <strain evidence="3">SQ345</strain>
    </source>
</reference>
<accession>A0ABY9TE66</accession>
<dbReference type="EMBL" id="CP134146">
    <property type="protein sequence ID" value="WNC67097.1"/>
    <property type="molecule type" value="Genomic_DNA"/>
</dbReference>
<keyword evidence="1" id="KW-0472">Membrane</keyword>